<dbReference type="Gene3D" id="3.10.620.30">
    <property type="match status" value="1"/>
</dbReference>
<accession>A0AA36HH74</accession>
<dbReference type="InterPro" id="IPR004658">
    <property type="entry name" value="OMP_Slp"/>
</dbReference>
<evidence type="ECO:0000259" key="3">
    <source>
        <dbReference type="SMART" id="SM00460"/>
    </source>
</evidence>
<evidence type="ECO:0000256" key="2">
    <source>
        <dbReference type="SAM" id="SignalP"/>
    </source>
</evidence>
<dbReference type="PANTHER" id="PTHR42736">
    <property type="entry name" value="PROTEIN-GLUTAMINE GAMMA-GLUTAMYLTRANSFERASE"/>
    <property type="match status" value="1"/>
</dbReference>
<evidence type="ECO:0000313" key="4">
    <source>
        <dbReference type="EMBL" id="CAJ0610711.1"/>
    </source>
</evidence>
<dbReference type="Proteomes" id="UP001176961">
    <property type="component" value="Unassembled WGS sequence"/>
</dbReference>
<dbReference type="PANTHER" id="PTHR42736:SF1">
    <property type="entry name" value="PROTEIN-GLUTAMINE GAMMA-GLUTAMYLTRANSFERASE"/>
    <property type="match status" value="1"/>
</dbReference>
<feature type="transmembrane region" description="Helical" evidence="1">
    <location>
        <begin position="487"/>
        <end position="507"/>
    </location>
</feature>
<comment type="caution">
    <text evidence="4">The sequence shown here is derived from an EMBL/GenBank/DDBJ whole genome shotgun (WGS) entry which is preliminary data.</text>
</comment>
<proteinExistence type="predicted"/>
<dbReference type="AlphaFoldDB" id="A0AA36HH74"/>
<dbReference type="SUPFAM" id="SSF54001">
    <property type="entry name" value="Cysteine proteinases"/>
    <property type="match status" value="1"/>
</dbReference>
<dbReference type="Pfam" id="PF03843">
    <property type="entry name" value="Slp"/>
    <property type="match status" value="1"/>
</dbReference>
<dbReference type="InterPro" id="IPR052901">
    <property type="entry name" value="Bact_TGase-like"/>
</dbReference>
<gene>
    <name evidence="4" type="ORF">CYNAS_LOCUS22694</name>
</gene>
<feature type="transmembrane region" description="Helical" evidence="1">
    <location>
        <begin position="109"/>
        <end position="128"/>
    </location>
</feature>
<reference evidence="4" key="1">
    <citation type="submission" date="2023-07" db="EMBL/GenBank/DDBJ databases">
        <authorList>
            <consortium name="CYATHOMIX"/>
        </authorList>
    </citation>
    <scope>NUCLEOTIDE SEQUENCE</scope>
    <source>
        <strain evidence="4">N/A</strain>
    </source>
</reference>
<keyword evidence="5" id="KW-1185">Reference proteome</keyword>
<feature type="non-terminal residue" evidence="4">
    <location>
        <position position="1"/>
    </location>
</feature>
<sequence>MPVRLLLVLGMLAAIVWQMGMVRPGRDTGCALLAAMLAIKSSELRSLRDARSLLGFALFSPFAAFLLDQGPLTTVLAALAGISALLALQRLAQDEGHAGRVPLYGQLRGVGRLLAIGLPLALACFWLFPRLATPLWGVPERAVGTPGLSDSMEPGQWLDLMADDTPALRVQFFGAVPEAAQRYWRGPVLTAFDGRRWMRDPASARRTPAVVEAGTQRWDYQIDYEPTDRRQLVALDLPGQAPAGSTLDADMSLSSDRALASLSRWRLQSAPPRRFDSTLSPYLRRAALQLPDGFNPRTATLARQWRHDAGNDDAAIVRRALQWITTDFSYTLETPQAGRDPVDEFLFGYKAGFCEHFSSAFVVLMRNAGIPARVVTGFAGGTRNRLGDYWIVRRMDAHAWAEVWLPQRGWVRVDPTAAVAPERILDTLDDRLQAGTDNPMQQRLLELGQMGDWLRRGWNDLVLSFDARRQQQLLKPFGLDELGPGQLAAGFVIAALLALAWMAWLLARGERERDPLLRAWHRLGRRYARLGLAREPHETARDWAHRASPDFRSLPMNTKFFLTAVATLALSACATAPKPLQGQFSLVSPRDSVATQQVGTPVRWGGRIIETKPGQGETCFQMISRPLNASGRPNTTSSDASDGRFIACRAGFYDPAVFEAGRDVTFIGKIDGYQNTRIGDYDYRLPKLSADVIYLWPEQRQVDVVPYPYGPWGPGPYGPY</sequence>
<evidence type="ECO:0000256" key="1">
    <source>
        <dbReference type="SAM" id="Phobius"/>
    </source>
</evidence>
<dbReference type="Pfam" id="PF11992">
    <property type="entry name" value="TgpA_N"/>
    <property type="match status" value="1"/>
</dbReference>
<dbReference type="InterPro" id="IPR038765">
    <property type="entry name" value="Papain-like_cys_pep_sf"/>
</dbReference>
<dbReference type="Pfam" id="PF01841">
    <property type="entry name" value="Transglut_core"/>
    <property type="match status" value="1"/>
</dbReference>
<feature type="transmembrane region" description="Helical" evidence="1">
    <location>
        <begin position="58"/>
        <end position="88"/>
    </location>
</feature>
<dbReference type="SMART" id="SM00460">
    <property type="entry name" value="TGc"/>
    <property type="match status" value="1"/>
</dbReference>
<dbReference type="InterPro" id="IPR021878">
    <property type="entry name" value="TgpA_N"/>
</dbReference>
<dbReference type="GO" id="GO:0019867">
    <property type="term" value="C:outer membrane"/>
    <property type="evidence" value="ECO:0007669"/>
    <property type="project" value="InterPro"/>
</dbReference>
<name>A0AA36HH74_CYLNA</name>
<keyword evidence="1" id="KW-1133">Transmembrane helix</keyword>
<feature type="chain" id="PRO_5041240412" description="Transglutaminase-like domain-containing protein" evidence="2">
    <location>
        <begin position="19"/>
        <end position="720"/>
    </location>
</feature>
<keyword evidence="1" id="KW-0812">Transmembrane</keyword>
<feature type="signal peptide" evidence="2">
    <location>
        <begin position="1"/>
        <end position="18"/>
    </location>
</feature>
<keyword evidence="1" id="KW-0472">Membrane</keyword>
<keyword evidence="2" id="KW-0732">Signal</keyword>
<evidence type="ECO:0000313" key="5">
    <source>
        <dbReference type="Proteomes" id="UP001176961"/>
    </source>
</evidence>
<dbReference type="EMBL" id="CATQJL010000362">
    <property type="protein sequence ID" value="CAJ0610711.1"/>
    <property type="molecule type" value="Genomic_DNA"/>
</dbReference>
<feature type="domain" description="Transglutaminase-like" evidence="3">
    <location>
        <begin position="346"/>
        <end position="417"/>
    </location>
</feature>
<dbReference type="InterPro" id="IPR002931">
    <property type="entry name" value="Transglutaminase-like"/>
</dbReference>
<protein>
    <recommendedName>
        <fullName evidence="3">Transglutaminase-like domain-containing protein</fullName>
    </recommendedName>
</protein>
<organism evidence="4 5">
    <name type="scientific">Cylicocyclus nassatus</name>
    <name type="common">Nematode worm</name>
    <dbReference type="NCBI Taxonomy" id="53992"/>
    <lineage>
        <taxon>Eukaryota</taxon>
        <taxon>Metazoa</taxon>
        <taxon>Ecdysozoa</taxon>
        <taxon>Nematoda</taxon>
        <taxon>Chromadorea</taxon>
        <taxon>Rhabditida</taxon>
        <taxon>Rhabditina</taxon>
        <taxon>Rhabditomorpha</taxon>
        <taxon>Strongyloidea</taxon>
        <taxon>Strongylidae</taxon>
        <taxon>Cylicocyclus</taxon>
    </lineage>
</organism>